<reference evidence="8 9" key="1">
    <citation type="journal article" date="2014" name="Int. J. Syst. Evol. Microbiol.">
        <title>Complete genome sequence of Corynebacterium casei LMG S-19264T (=DSM 44701T), isolated from a smear-ripened cheese.</title>
        <authorList>
            <consortium name="US DOE Joint Genome Institute (JGI-PGF)"/>
            <person name="Walter F."/>
            <person name="Albersmeier A."/>
            <person name="Kalinowski J."/>
            <person name="Ruckert C."/>
        </authorList>
    </citation>
    <scope>NUCLEOTIDE SEQUENCE [LARGE SCALE GENOMIC DNA]</scope>
    <source>
        <strain evidence="8 9">CGMCC 1.15896</strain>
    </source>
</reference>
<dbReference type="AlphaFoldDB" id="A0A916RKG9"/>
<dbReference type="GO" id="GO:0046872">
    <property type="term" value="F:metal ion binding"/>
    <property type="evidence" value="ECO:0007669"/>
    <property type="project" value="UniProtKB-KW"/>
</dbReference>
<dbReference type="InterPro" id="IPR011990">
    <property type="entry name" value="TPR-like_helical_dom_sf"/>
</dbReference>
<dbReference type="InterPro" id="IPR051156">
    <property type="entry name" value="Mito/Outer_Membr_Metalloprot"/>
</dbReference>
<evidence type="ECO:0000259" key="7">
    <source>
        <dbReference type="Pfam" id="PF01435"/>
    </source>
</evidence>
<proteinExistence type="predicted"/>
<dbReference type="EMBL" id="BMKB01000006">
    <property type="protein sequence ID" value="GGA60077.1"/>
    <property type="molecule type" value="Genomic_DNA"/>
</dbReference>
<name>A0A916RKG9_9HYPH</name>
<keyword evidence="3" id="KW-0479">Metal-binding</keyword>
<dbReference type="GO" id="GO:0051603">
    <property type="term" value="P:proteolysis involved in protein catabolic process"/>
    <property type="evidence" value="ECO:0007669"/>
    <property type="project" value="TreeGrafter"/>
</dbReference>
<sequence length="472" mass="50431">MLILIKMVAQNSFFGFEGIITVQKLLFQPKALLTYLVAIAVFFSAAMPSHGQQVSIIRDAEIESMVRNFAAPLLRAAGIQRAPRIVIVNDRRFNAFVTEDGNIYVNYGTILESPNPAALKAVLAHEIGHLAGGHIARLREQMEVRAQAQAISMLLGIGAMAAASGSGAAPEVSQAAAAFIMASQSASLNSLAAYRQSEESAADAAALRILQQAGQSPRGLVETLRILLENQVQRSGAAAYLQTHPLAQDRLQQVEQTARQSPYWNQGDSSADIRALEMAKAKITGFLESSSTVANVYPNSNSSLPARYARAIAAYRGGGGVSALQVMPNLIAEAPSNPYMRELYGQMLYELGRPVEAIAPLRRAVELAPDETQIRILYGQALIGAGGSANLNEAVLQLRRSAVSEPRNVRIHTLLSQAFAGLGMMGHASLSAAEAAAARNDMPTARGLARQATQQLPQGGPEWLRANDILSN</sequence>
<organism evidence="8 9">
    <name type="scientific">Pelagibacterium lentulum</name>
    <dbReference type="NCBI Taxonomy" id="2029865"/>
    <lineage>
        <taxon>Bacteria</taxon>
        <taxon>Pseudomonadati</taxon>
        <taxon>Pseudomonadota</taxon>
        <taxon>Alphaproteobacteria</taxon>
        <taxon>Hyphomicrobiales</taxon>
        <taxon>Devosiaceae</taxon>
        <taxon>Pelagibacterium</taxon>
    </lineage>
</organism>
<dbReference type="PANTHER" id="PTHR22726:SF1">
    <property type="entry name" value="METALLOENDOPEPTIDASE OMA1, MITOCHONDRIAL"/>
    <property type="match status" value="1"/>
</dbReference>
<evidence type="ECO:0000256" key="5">
    <source>
        <dbReference type="ARBA" id="ARBA00022833"/>
    </source>
</evidence>
<dbReference type="PANTHER" id="PTHR22726">
    <property type="entry name" value="METALLOENDOPEPTIDASE OMA1"/>
    <property type="match status" value="1"/>
</dbReference>
<keyword evidence="2" id="KW-0645">Protease</keyword>
<dbReference type="Gene3D" id="1.25.40.10">
    <property type="entry name" value="Tetratricopeptide repeat domain"/>
    <property type="match status" value="1"/>
</dbReference>
<dbReference type="GO" id="GO:0004222">
    <property type="term" value="F:metalloendopeptidase activity"/>
    <property type="evidence" value="ECO:0007669"/>
    <property type="project" value="InterPro"/>
</dbReference>
<evidence type="ECO:0000256" key="1">
    <source>
        <dbReference type="ARBA" id="ARBA00001947"/>
    </source>
</evidence>
<evidence type="ECO:0000256" key="2">
    <source>
        <dbReference type="ARBA" id="ARBA00022670"/>
    </source>
</evidence>
<keyword evidence="6" id="KW-0482">Metalloprotease</keyword>
<dbReference type="Pfam" id="PF01435">
    <property type="entry name" value="Peptidase_M48"/>
    <property type="match status" value="1"/>
</dbReference>
<feature type="domain" description="Peptidase M48" evidence="7">
    <location>
        <begin position="58"/>
        <end position="257"/>
    </location>
</feature>
<protein>
    <recommendedName>
        <fullName evidence="7">Peptidase M48 domain-containing protein</fullName>
    </recommendedName>
</protein>
<comment type="cofactor">
    <cofactor evidence="1">
        <name>Zn(2+)</name>
        <dbReference type="ChEBI" id="CHEBI:29105"/>
    </cofactor>
</comment>
<dbReference type="CDD" id="cd07324">
    <property type="entry name" value="M48C_Oma1-like"/>
    <property type="match status" value="1"/>
</dbReference>
<dbReference type="Proteomes" id="UP000596977">
    <property type="component" value="Unassembled WGS sequence"/>
</dbReference>
<dbReference type="GO" id="GO:0016020">
    <property type="term" value="C:membrane"/>
    <property type="evidence" value="ECO:0007669"/>
    <property type="project" value="TreeGrafter"/>
</dbReference>
<dbReference type="SUPFAM" id="SSF48452">
    <property type="entry name" value="TPR-like"/>
    <property type="match status" value="1"/>
</dbReference>
<gene>
    <name evidence="8" type="ORF">GCM10011499_32890</name>
</gene>
<evidence type="ECO:0000256" key="3">
    <source>
        <dbReference type="ARBA" id="ARBA00022723"/>
    </source>
</evidence>
<dbReference type="Gene3D" id="3.30.2010.10">
    <property type="entry name" value="Metalloproteases ('zincins'), catalytic domain"/>
    <property type="match status" value="1"/>
</dbReference>
<accession>A0A916RKG9</accession>
<keyword evidence="4" id="KW-0378">Hydrolase</keyword>
<keyword evidence="5" id="KW-0862">Zinc</keyword>
<evidence type="ECO:0000256" key="4">
    <source>
        <dbReference type="ARBA" id="ARBA00022801"/>
    </source>
</evidence>
<evidence type="ECO:0000256" key="6">
    <source>
        <dbReference type="ARBA" id="ARBA00023049"/>
    </source>
</evidence>
<keyword evidence="9" id="KW-1185">Reference proteome</keyword>
<evidence type="ECO:0000313" key="8">
    <source>
        <dbReference type="EMBL" id="GGA60077.1"/>
    </source>
</evidence>
<evidence type="ECO:0000313" key="9">
    <source>
        <dbReference type="Proteomes" id="UP000596977"/>
    </source>
</evidence>
<comment type="caution">
    <text evidence="8">The sequence shown here is derived from an EMBL/GenBank/DDBJ whole genome shotgun (WGS) entry which is preliminary data.</text>
</comment>
<dbReference type="InterPro" id="IPR001915">
    <property type="entry name" value="Peptidase_M48"/>
</dbReference>